<organism evidence="3 4">
    <name type="scientific">Rubripirellula reticaptiva</name>
    <dbReference type="NCBI Taxonomy" id="2528013"/>
    <lineage>
        <taxon>Bacteria</taxon>
        <taxon>Pseudomonadati</taxon>
        <taxon>Planctomycetota</taxon>
        <taxon>Planctomycetia</taxon>
        <taxon>Pirellulales</taxon>
        <taxon>Pirellulaceae</taxon>
        <taxon>Rubripirellula</taxon>
    </lineage>
</organism>
<name>A0A5C6ELK4_9BACT</name>
<feature type="region of interest" description="Disordered" evidence="1">
    <location>
        <begin position="1"/>
        <end position="23"/>
    </location>
</feature>
<keyword evidence="3" id="KW-0328">Glycosyltransferase</keyword>
<dbReference type="EC" id="2.4.1.54" evidence="3"/>
<dbReference type="Gene3D" id="3.90.550.10">
    <property type="entry name" value="Spore Coat Polysaccharide Biosynthesis Protein SpsA, Chain A"/>
    <property type="match status" value="1"/>
</dbReference>
<keyword evidence="4" id="KW-1185">Reference proteome</keyword>
<keyword evidence="3" id="KW-0808">Transferase</keyword>
<evidence type="ECO:0000256" key="1">
    <source>
        <dbReference type="SAM" id="MobiDB-lite"/>
    </source>
</evidence>
<gene>
    <name evidence="3" type="ORF">Poly59_53190</name>
</gene>
<dbReference type="InterPro" id="IPR001173">
    <property type="entry name" value="Glyco_trans_2-like"/>
</dbReference>
<evidence type="ECO:0000313" key="3">
    <source>
        <dbReference type="EMBL" id="TWU48471.1"/>
    </source>
</evidence>
<evidence type="ECO:0000313" key="4">
    <source>
        <dbReference type="Proteomes" id="UP000317977"/>
    </source>
</evidence>
<dbReference type="InterPro" id="IPR050256">
    <property type="entry name" value="Glycosyltransferase_2"/>
</dbReference>
<comment type="caution">
    <text evidence="3">The sequence shown here is derived from an EMBL/GenBank/DDBJ whole genome shotgun (WGS) entry which is preliminary data.</text>
</comment>
<dbReference type="EMBL" id="SJPX01000005">
    <property type="protein sequence ID" value="TWU48471.1"/>
    <property type="molecule type" value="Genomic_DNA"/>
</dbReference>
<dbReference type="RefSeq" id="WP_146536830.1">
    <property type="nucleotide sequence ID" value="NZ_SJPX01000005.1"/>
</dbReference>
<dbReference type="SUPFAM" id="SSF53448">
    <property type="entry name" value="Nucleotide-diphospho-sugar transferases"/>
    <property type="match status" value="1"/>
</dbReference>
<feature type="domain" description="Glycosyltransferase 2-like" evidence="2">
    <location>
        <begin position="77"/>
        <end position="210"/>
    </location>
</feature>
<proteinExistence type="predicted"/>
<accession>A0A5C6ELK4</accession>
<dbReference type="Pfam" id="PF00535">
    <property type="entry name" value="Glycos_transf_2"/>
    <property type="match status" value="1"/>
</dbReference>
<evidence type="ECO:0000259" key="2">
    <source>
        <dbReference type="Pfam" id="PF00535"/>
    </source>
</evidence>
<feature type="compositionally biased region" description="Polar residues" evidence="1">
    <location>
        <begin position="1"/>
        <end position="22"/>
    </location>
</feature>
<dbReference type="PANTHER" id="PTHR48090:SF7">
    <property type="entry name" value="RFBJ PROTEIN"/>
    <property type="match status" value="1"/>
</dbReference>
<reference evidence="3 4" key="1">
    <citation type="submission" date="2019-02" db="EMBL/GenBank/DDBJ databases">
        <title>Deep-cultivation of Planctomycetes and their phenomic and genomic characterization uncovers novel biology.</title>
        <authorList>
            <person name="Wiegand S."/>
            <person name="Jogler M."/>
            <person name="Boedeker C."/>
            <person name="Pinto D."/>
            <person name="Vollmers J."/>
            <person name="Rivas-Marin E."/>
            <person name="Kohn T."/>
            <person name="Peeters S.H."/>
            <person name="Heuer A."/>
            <person name="Rast P."/>
            <person name="Oberbeckmann S."/>
            <person name="Bunk B."/>
            <person name="Jeske O."/>
            <person name="Meyerdierks A."/>
            <person name="Storesund J.E."/>
            <person name="Kallscheuer N."/>
            <person name="Luecker S."/>
            <person name="Lage O.M."/>
            <person name="Pohl T."/>
            <person name="Merkel B.J."/>
            <person name="Hornburger P."/>
            <person name="Mueller R.-W."/>
            <person name="Bruemmer F."/>
            <person name="Labrenz M."/>
            <person name="Spormann A.M."/>
            <person name="Op Den Camp H."/>
            <person name="Overmann J."/>
            <person name="Amann R."/>
            <person name="Jetten M.S.M."/>
            <person name="Mascher T."/>
            <person name="Medema M.H."/>
            <person name="Devos D.P."/>
            <person name="Kaster A.-K."/>
            <person name="Ovreas L."/>
            <person name="Rohde M."/>
            <person name="Galperin M.Y."/>
            <person name="Jogler C."/>
        </authorList>
    </citation>
    <scope>NUCLEOTIDE SEQUENCE [LARGE SCALE GENOMIC DNA]</scope>
    <source>
        <strain evidence="3 4">Poly59</strain>
    </source>
</reference>
<dbReference type="CDD" id="cd04179">
    <property type="entry name" value="DPM_DPG-synthase_like"/>
    <property type="match status" value="1"/>
</dbReference>
<sequence>MTTTLKNETLKNEQAISNNPATENDAVVFGVGRDEATWQPRSEHELAIERIDEALDLIAEANSVAAGKIPVTRFDVTVIVPVFNEIRTIERVIRRIEKVMPPATEIIIVDDGSTDGTTEWLQSLPHSASRQIICRRANHGKGSAVRLAIRHSQGRVVAIQDADMEYDPADLLRVIWPILDGDADATYGSRYLNGWDDSSVVHRLGNWMLTSLSNCLTGLQLTDMETCHKAFDGDLIRSMELRECRFGFEPEITAKIAAGHYELIEVPTGYQARSYKEGKKIGWRDAVSALACMWRYRKG</sequence>
<dbReference type="AlphaFoldDB" id="A0A5C6ELK4"/>
<dbReference type="Proteomes" id="UP000317977">
    <property type="component" value="Unassembled WGS sequence"/>
</dbReference>
<dbReference type="PANTHER" id="PTHR48090">
    <property type="entry name" value="UNDECAPRENYL-PHOSPHATE 4-DEOXY-4-FORMAMIDO-L-ARABINOSE TRANSFERASE-RELATED"/>
    <property type="match status" value="1"/>
</dbReference>
<dbReference type="GO" id="GO:0047267">
    <property type="term" value="F:undecaprenyl-phosphate mannosyltransferase activity"/>
    <property type="evidence" value="ECO:0007669"/>
    <property type="project" value="UniProtKB-EC"/>
</dbReference>
<dbReference type="InterPro" id="IPR029044">
    <property type="entry name" value="Nucleotide-diphossugar_trans"/>
</dbReference>
<dbReference type="OrthoDB" id="9810303at2"/>
<protein>
    <submittedName>
        <fullName evidence="3">Undecaprenyl-phosphate mannosyltransferase</fullName>
        <ecNumber evidence="3">2.4.1.54</ecNumber>
    </submittedName>
</protein>